<dbReference type="RefSeq" id="WP_130287890.1">
    <property type="nucleotide sequence ID" value="NZ_SGXE01000007.1"/>
</dbReference>
<proteinExistence type="predicted"/>
<feature type="chain" id="PRO_5020696831" evidence="1">
    <location>
        <begin position="23"/>
        <end position="288"/>
    </location>
</feature>
<dbReference type="InterPro" id="IPR019861">
    <property type="entry name" value="PorP/SprF_Bacteroidetes"/>
</dbReference>
<reference evidence="2 3" key="1">
    <citation type="submission" date="2019-02" db="EMBL/GenBank/DDBJ databases">
        <title>Genomic Encyclopedia of Type Strains, Phase IV (KMG-IV): sequencing the most valuable type-strain genomes for metagenomic binning, comparative biology and taxonomic classification.</title>
        <authorList>
            <person name="Goeker M."/>
        </authorList>
    </citation>
    <scope>NUCLEOTIDE SEQUENCE [LARGE SCALE GENOMIC DNA]</scope>
    <source>
        <strain evidence="2 3">DSM 17196</strain>
    </source>
</reference>
<keyword evidence="1" id="KW-0732">Signal</keyword>
<dbReference type="OrthoDB" id="1114455at2"/>
<feature type="signal peptide" evidence="1">
    <location>
        <begin position="1"/>
        <end position="22"/>
    </location>
</feature>
<comment type="caution">
    <text evidence="2">The sequence shown here is derived from an EMBL/GenBank/DDBJ whole genome shotgun (WGS) entry which is preliminary data.</text>
</comment>
<name>A0A4Q7NU08_9FLAO</name>
<keyword evidence="3" id="KW-1185">Reference proteome</keyword>
<dbReference type="Proteomes" id="UP000292262">
    <property type="component" value="Unassembled WGS sequence"/>
</dbReference>
<protein>
    <submittedName>
        <fullName evidence="2">Type IX secretion system PorP/SprF family membrane protein</fullName>
    </submittedName>
</protein>
<sequence length="288" mass="32331">MIKNIKLICIAVFLLSTVYVKAQQDPDFSLYNYNMNLLNPAYAGTEEGKGVTLAYRRQWLGLPDAPRYISASYSQGIGEKIGLGISIFNNEFAITNRTVITSDFSYKLKISGATNLFLGLKAGVNILNINYSQLQTTDPDPVSFENINEVTLVGGVGAYLVNPKYYISISTPQFLKENIENSTEPDGINFYVGAGYHFTLSDNFILSPRAFARLLEDFENTFDIGASLDMYDRFTFGVNHRFDRMVTTYGLVKIFEPMTIGLSYDFITSEFTRADTDGSLDFILKYNL</sequence>
<evidence type="ECO:0000313" key="3">
    <source>
        <dbReference type="Proteomes" id="UP000292262"/>
    </source>
</evidence>
<dbReference type="EMBL" id="SGXE01000007">
    <property type="protein sequence ID" value="RZS90595.1"/>
    <property type="molecule type" value="Genomic_DNA"/>
</dbReference>
<organism evidence="2 3">
    <name type="scientific">Aquimarina brevivitae</name>
    <dbReference type="NCBI Taxonomy" id="323412"/>
    <lineage>
        <taxon>Bacteria</taxon>
        <taxon>Pseudomonadati</taxon>
        <taxon>Bacteroidota</taxon>
        <taxon>Flavobacteriia</taxon>
        <taxon>Flavobacteriales</taxon>
        <taxon>Flavobacteriaceae</taxon>
        <taxon>Aquimarina</taxon>
    </lineage>
</organism>
<dbReference type="AlphaFoldDB" id="A0A4Q7NU08"/>
<accession>A0A4Q7NU08</accession>
<evidence type="ECO:0000256" key="1">
    <source>
        <dbReference type="SAM" id="SignalP"/>
    </source>
</evidence>
<gene>
    <name evidence="2" type="ORF">EV197_3390</name>
</gene>
<dbReference type="Pfam" id="PF11751">
    <property type="entry name" value="PorP_SprF"/>
    <property type="match status" value="1"/>
</dbReference>
<evidence type="ECO:0000313" key="2">
    <source>
        <dbReference type="EMBL" id="RZS90595.1"/>
    </source>
</evidence>
<dbReference type="NCBIfam" id="TIGR03519">
    <property type="entry name" value="T9SS_PorP_fam"/>
    <property type="match status" value="1"/>
</dbReference>